<dbReference type="AlphaFoldDB" id="A0A4S1CFR2"/>
<evidence type="ECO:0000256" key="1">
    <source>
        <dbReference type="SAM" id="Coils"/>
    </source>
</evidence>
<feature type="coiled-coil region" evidence="1">
    <location>
        <begin position="276"/>
        <end position="394"/>
    </location>
</feature>
<dbReference type="GO" id="GO:0005886">
    <property type="term" value="C:plasma membrane"/>
    <property type="evidence" value="ECO:0007669"/>
    <property type="project" value="TreeGrafter"/>
</dbReference>
<keyword evidence="1" id="KW-0175">Coiled coil</keyword>
<dbReference type="PANTHER" id="PTHR32309:SF13">
    <property type="entry name" value="FERRIC ENTEROBACTIN TRANSPORT PROTEIN FEPE"/>
    <property type="match status" value="1"/>
</dbReference>
<organism evidence="3 4">
    <name type="scientific">Geomonas terrae</name>
    <dbReference type="NCBI Taxonomy" id="2562681"/>
    <lineage>
        <taxon>Bacteria</taxon>
        <taxon>Pseudomonadati</taxon>
        <taxon>Thermodesulfobacteriota</taxon>
        <taxon>Desulfuromonadia</taxon>
        <taxon>Geobacterales</taxon>
        <taxon>Geobacteraceae</taxon>
        <taxon>Geomonas</taxon>
    </lineage>
</organism>
<dbReference type="EMBL" id="SRSC01000002">
    <property type="protein sequence ID" value="TGU72347.1"/>
    <property type="molecule type" value="Genomic_DNA"/>
</dbReference>
<dbReference type="Proteomes" id="UP000306416">
    <property type="component" value="Unassembled WGS sequence"/>
</dbReference>
<feature type="domain" description="Tyrosine-protein kinase G-rich" evidence="2">
    <location>
        <begin position="380"/>
        <end position="457"/>
    </location>
</feature>
<dbReference type="InterPro" id="IPR050445">
    <property type="entry name" value="Bact_polysacc_biosynth/exp"/>
</dbReference>
<keyword evidence="4" id="KW-1185">Reference proteome</keyword>
<dbReference type="Pfam" id="PF13807">
    <property type="entry name" value="GNVR"/>
    <property type="match status" value="1"/>
</dbReference>
<reference evidence="3 4" key="1">
    <citation type="submission" date="2019-04" db="EMBL/GenBank/DDBJ databases">
        <title>Geobacter oryzae sp. nov., ferric-reducing bacteria isolated from paddy soil.</title>
        <authorList>
            <person name="Xu Z."/>
            <person name="Masuda Y."/>
            <person name="Itoh H."/>
            <person name="Senoo K."/>
        </authorList>
    </citation>
    <scope>NUCLEOTIDE SEQUENCE [LARGE SCALE GENOMIC DNA]</scope>
    <source>
        <strain evidence="3 4">Red111</strain>
    </source>
</reference>
<dbReference type="InterPro" id="IPR032807">
    <property type="entry name" value="GNVR"/>
</dbReference>
<evidence type="ECO:0000313" key="4">
    <source>
        <dbReference type="Proteomes" id="UP000306416"/>
    </source>
</evidence>
<proteinExistence type="predicted"/>
<dbReference type="GO" id="GO:0004713">
    <property type="term" value="F:protein tyrosine kinase activity"/>
    <property type="evidence" value="ECO:0007669"/>
    <property type="project" value="TreeGrafter"/>
</dbReference>
<evidence type="ECO:0000313" key="3">
    <source>
        <dbReference type="EMBL" id="TGU72347.1"/>
    </source>
</evidence>
<accession>A0A4S1CFR2</accession>
<gene>
    <name evidence="3" type="ORF">E4633_08515</name>
</gene>
<comment type="caution">
    <text evidence="3">The sequence shown here is derived from an EMBL/GenBank/DDBJ whole genome shotgun (WGS) entry which is preliminary data.</text>
</comment>
<protein>
    <submittedName>
        <fullName evidence="3">Lipopolysaccharide biosynthesis protein</fullName>
    </submittedName>
</protein>
<sequence>MIMKTEETQIRQDAAFSARDLLVILFRFRYRMLMAFTATTLALTALPLSKPPVYEAKSTLLIKIGREFRNRTEVYGGRQLMISQDGIINSEIQVLTSLDSVKKVINTIKLENLYPELLDLPDQKDRLEAAALNFSRSLTVQEVKNSNVIEISFKHQNPQLAALAVNLMVEAFKEKHLEVFSDADTAFIENQLAHYQSKLLDSGNSLQKFRQRNGIVSQEEQARLLLTRVASIESEKIEVENRINALAARVPILKSRAEKVLALGSTASEPGTQRPMDEAEARLLNMQLEEEQLLASYPDSSPLVPLAKERLAAVRASLKELEARRNRRPGEADPAYRSAEAELVNAETELKAQRAKLVALQEEGKSVSQRIQLLEQSSEEIQRLKRQQEIDEKNYQSFVARAEEARISNAMDRLKLANVSVIQKASVPVEPVEPKVVKVLLLGLGLGLASGVGIAIVSEFYTPGLATPQAVERRLGLKVLLSIRQRL</sequence>
<name>A0A4S1CFR2_9BACT</name>
<dbReference type="PANTHER" id="PTHR32309">
    <property type="entry name" value="TYROSINE-PROTEIN KINASE"/>
    <property type="match status" value="1"/>
</dbReference>
<evidence type="ECO:0000259" key="2">
    <source>
        <dbReference type="Pfam" id="PF13807"/>
    </source>
</evidence>